<comment type="caution">
    <text evidence="2">The sequence shown here is derived from an EMBL/GenBank/DDBJ whole genome shotgun (WGS) entry which is preliminary data.</text>
</comment>
<organism evidence="2 3">
    <name type="scientific">Eiseniibacteriota bacterium</name>
    <dbReference type="NCBI Taxonomy" id="2212470"/>
    <lineage>
        <taxon>Bacteria</taxon>
        <taxon>Candidatus Eiseniibacteriota</taxon>
    </lineage>
</organism>
<dbReference type="AlphaFoldDB" id="A0A948RYE4"/>
<sequence length="219" mass="23862">MKFIIILLFGIFLFSETCAAGTNNGVVLIADGSLRFPCGGSSVYPWLIDPTSCEEADPAGEEWCWGLHWFHLFAASPIENNTRIGGFYLGLGQYDQQRLYIDYFGAAVSGSLITPTSGWPGPGSGTIVDFRPYWISGEYELLCYFGAYVYGEDDITIPLANHPDHLSGVFDEDGEFDEFVGLPAMGFAGHPGSNPLCPGEEPTLNKVSTWGSIKSLYSI</sequence>
<name>A0A948RYE4_UNCEI</name>
<evidence type="ECO:0000256" key="1">
    <source>
        <dbReference type="SAM" id="SignalP"/>
    </source>
</evidence>
<dbReference type="Proteomes" id="UP000777784">
    <property type="component" value="Unassembled WGS sequence"/>
</dbReference>
<feature type="signal peptide" evidence="1">
    <location>
        <begin position="1"/>
        <end position="19"/>
    </location>
</feature>
<gene>
    <name evidence="2" type="ORF">KJ970_15115</name>
</gene>
<proteinExistence type="predicted"/>
<accession>A0A948RYE4</accession>
<feature type="chain" id="PRO_5037591054" evidence="1">
    <location>
        <begin position="20"/>
        <end position="219"/>
    </location>
</feature>
<reference evidence="2" key="1">
    <citation type="submission" date="2021-05" db="EMBL/GenBank/DDBJ databases">
        <title>Energy efficiency and biological interactions define the core microbiome of deep oligotrophic groundwater.</title>
        <authorList>
            <person name="Mehrshad M."/>
            <person name="Lopez-Fernandez M."/>
            <person name="Bell E."/>
            <person name="Bernier-Latmani R."/>
            <person name="Bertilsson S."/>
            <person name="Dopson M."/>
        </authorList>
    </citation>
    <scope>NUCLEOTIDE SEQUENCE</scope>
    <source>
        <strain evidence="2">Modern_marine.mb.64</strain>
    </source>
</reference>
<protein>
    <submittedName>
        <fullName evidence="2">Uncharacterized protein</fullName>
    </submittedName>
</protein>
<evidence type="ECO:0000313" key="2">
    <source>
        <dbReference type="EMBL" id="MBU2692251.1"/>
    </source>
</evidence>
<dbReference type="EMBL" id="JAHJDP010000087">
    <property type="protein sequence ID" value="MBU2692251.1"/>
    <property type="molecule type" value="Genomic_DNA"/>
</dbReference>
<keyword evidence="1" id="KW-0732">Signal</keyword>
<evidence type="ECO:0000313" key="3">
    <source>
        <dbReference type="Proteomes" id="UP000777784"/>
    </source>
</evidence>